<dbReference type="SUPFAM" id="SSF51197">
    <property type="entry name" value="Clavaminate synthase-like"/>
    <property type="match status" value="1"/>
</dbReference>
<feature type="region of interest" description="Disordered" evidence="16">
    <location>
        <begin position="251"/>
        <end position="277"/>
    </location>
</feature>
<dbReference type="PANTHER" id="PTHR10694:SF33">
    <property type="entry name" value="LYSINE-SPECIFIC DEMETHYLASE 5"/>
    <property type="match status" value="1"/>
</dbReference>
<comment type="cofactor">
    <cofactor evidence="1">
        <name>Fe(2+)</name>
        <dbReference type="ChEBI" id="CHEBI:29033"/>
    </cofactor>
</comment>
<feature type="domain" description="PHD-type" evidence="17">
    <location>
        <begin position="1073"/>
        <end position="1132"/>
    </location>
</feature>
<comment type="caution">
    <text evidence="21">The sequence shown here is derived from an EMBL/GenBank/DDBJ whole genome shotgun (WGS) entry which is preliminary data.</text>
</comment>
<dbReference type="InterPro" id="IPR013637">
    <property type="entry name" value="Lys_sp_deMease-like_dom"/>
</dbReference>
<keyword evidence="11" id="KW-0560">Oxidoreductase</keyword>
<feature type="domain" description="JmjN" evidence="19">
    <location>
        <begin position="16"/>
        <end position="57"/>
    </location>
</feature>
<feature type="compositionally biased region" description="Basic residues" evidence="16">
    <location>
        <begin position="1489"/>
        <end position="1498"/>
    </location>
</feature>
<dbReference type="GO" id="GO:0006355">
    <property type="term" value="P:regulation of DNA-templated transcription"/>
    <property type="evidence" value="ECO:0007669"/>
    <property type="project" value="TreeGrafter"/>
</dbReference>
<dbReference type="SMART" id="SM00545">
    <property type="entry name" value="JmjN"/>
    <property type="match status" value="1"/>
</dbReference>
<evidence type="ECO:0000256" key="15">
    <source>
        <dbReference type="PROSITE-ProRule" id="PRU00146"/>
    </source>
</evidence>
<feature type="region of interest" description="Disordered" evidence="16">
    <location>
        <begin position="1485"/>
        <end position="1518"/>
    </location>
</feature>
<evidence type="ECO:0000256" key="6">
    <source>
        <dbReference type="ARBA" id="ARBA00022737"/>
    </source>
</evidence>
<feature type="region of interest" description="Disordered" evidence="16">
    <location>
        <begin position="998"/>
        <end position="1034"/>
    </location>
</feature>
<feature type="compositionally biased region" description="Basic and acidic residues" evidence="16">
    <location>
        <begin position="1807"/>
        <end position="1819"/>
    </location>
</feature>
<evidence type="ECO:0000256" key="12">
    <source>
        <dbReference type="ARBA" id="ARBA00023004"/>
    </source>
</evidence>
<evidence type="ECO:0000259" key="18">
    <source>
        <dbReference type="PROSITE" id="PS51011"/>
    </source>
</evidence>
<evidence type="ECO:0000256" key="3">
    <source>
        <dbReference type="ARBA" id="ARBA00006801"/>
    </source>
</evidence>
<keyword evidence="5" id="KW-0479">Metal-binding</keyword>
<evidence type="ECO:0000256" key="5">
    <source>
        <dbReference type="ARBA" id="ARBA00022723"/>
    </source>
</evidence>
<evidence type="ECO:0000313" key="21">
    <source>
        <dbReference type="EMBL" id="KAK3104094.1"/>
    </source>
</evidence>
<gene>
    <name evidence="21" type="ORF">FSP39_024364</name>
</gene>
<dbReference type="SUPFAM" id="SSF46774">
    <property type="entry name" value="ARID-like"/>
    <property type="match status" value="1"/>
</dbReference>
<dbReference type="Pfam" id="PF02373">
    <property type="entry name" value="JmjC"/>
    <property type="match status" value="1"/>
</dbReference>
<keyword evidence="13" id="KW-0539">Nucleus</keyword>
<dbReference type="Pfam" id="PF21323">
    <property type="entry name" value="KDM5_C-hel"/>
    <property type="match status" value="1"/>
</dbReference>
<evidence type="ECO:0000256" key="8">
    <source>
        <dbReference type="ARBA" id="ARBA00022833"/>
    </source>
</evidence>
<dbReference type="PROSITE" id="PS01359">
    <property type="entry name" value="ZF_PHD_1"/>
    <property type="match status" value="2"/>
</dbReference>
<dbReference type="Pfam" id="PF02928">
    <property type="entry name" value="zf-C5HC2"/>
    <property type="match status" value="1"/>
</dbReference>
<evidence type="ECO:0000256" key="11">
    <source>
        <dbReference type="ARBA" id="ARBA00023002"/>
    </source>
</evidence>
<dbReference type="FunFam" id="1.10.150.60:FF:000001">
    <property type="entry name" value="Putative lysine-specific demethylase 5b"/>
    <property type="match status" value="1"/>
</dbReference>
<evidence type="ECO:0000256" key="9">
    <source>
        <dbReference type="ARBA" id="ARBA00022853"/>
    </source>
</evidence>
<dbReference type="PROSITE" id="PS50016">
    <property type="entry name" value="ZF_PHD_2"/>
    <property type="match status" value="3"/>
</dbReference>
<dbReference type="PROSITE" id="PS51183">
    <property type="entry name" value="JMJN"/>
    <property type="match status" value="1"/>
</dbReference>
<dbReference type="CDD" id="cd15610">
    <property type="entry name" value="PHD3_KDM5A_like"/>
    <property type="match status" value="1"/>
</dbReference>
<feature type="region of interest" description="Disordered" evidence="16">
    <location>
        <begin position="179"/>
        <end position="220"/>
    </location>
</feature>
<evidence type="ECO:0000256" key="4">
    <source>
        <dbReference type="ARBA" id="ARBA00012902"/>
    </source>
</evidence>
<dbReference type="EMBL" id="VSWD01000005">
    <property type="protein sequence ID" value="KAK3104094.1"/>
    <property type="molecule type" value="Genomic_DNA"/>
</dbReference>
<evidence type="ECO:0000256" key="16">
    <source>
        <dbReference type="SAM" id="MobiDB-lite"/>
    </source>
</evidence>
<protein>
    <recommendedName>
        <fullName evidence="4">[histone H3]-trimethyl-L-lysine(4) demethylase</fullName>
        <ecNumber evidence="4">1.14.11.67</ecNumber>
    </recommendedName>
</protein>
<keyword evidence="7 15" id="KW-0863">Zinc-finger</keyword>
<dbReference type="SMART" id="SM00249">
    <property type="entry name" value="PHD"/>
    <property type="match status" value="3"/>
</dbReference>
<keyword evidence="8" id="KW-0862">Zinc</keyword>
<feature type="domain" description="ARID" evidence="18">
    <location>
        <begin position="81"/>
        <end position="171"/>
    </location>
</feature>
<evidence type="ECO:0000313" key="22">
    <source>
        <dbReference type="Proteomes" id="UP001186944"/>
    </source>
</evidence>
<sequence>MAMDDVYHNFIPPPEAPVFTPTEEEFSDPLGYIAKIKPIAEKTGICKIKPPSDWQPPFAVDVEKFRFTPRVQRLNELEAFTRMKLNFLDKLARFWELQGCSLKIPHVERKLLDLYNLYKAVEDEGGMETVSRERRWSKVAQRLKYPAGKGIGANLKIHYERLLYPFYIFERREIFMPQEKPKPLSNPEEDDKGDKDYKPHGIAAKTAAGGYNRKNKRERTVKDESKLDIDYNVNSELKKLQFFGAGPKAAVPPVGEVKEEKPEEKPTKGVNTRHKNPGPGAYTTVDLYICHMCNRGDGDEYMLLCDGCDDAFHTYCLIPPLPEVPKGDWRCPKCVAQACNKPYHPYGFEQAKKEYSLQTFGEMADQFKSNYFNMPVHMVPCESVEKEFWRLVHCIEEDVTVEYGADIHAAEMGSGFPTKDTKDLTPEDEEYMNSGWNLNNLPILEQSVLCHINGDISGMKYSWSTGVPIVRTNQHAGEFIITFPRAYHAGFNQGYNFAEAVNFAPADWLPIGRACIEHYRSLCRQCVFSHEELICKMAADPDSLDLKIAASTHKDLLAIVEREKRLRKTLLDKGTTEAEREAFELLPDDERQCDFCKTTCFLSAITCSCKPNKVVCLDHVEKLCNCQPSEHCLRYRYTLDELPTMLHRLKVRAESYDNWNNKVRAALEAVGDEKLDIQDLKEYISEAEEKRFPDSDLLQKLSNAVNEAEKCASVAAQLVSKKVRTRNRHNEGKYIAKLSLEELNCFYEQVTELSCVIKEAKLLKDLLDSVTQYQKESQEALDAETPDSEKLEKLIEFSATLDVDLPEIPRLKQVLQQAKWLDEVRNSLLEPDNVTLDVMRKMMESGVGLAPHPAVEKAMAELQELLMVSERWEEKARICLQARPRHVMATLEAIINEAKGIPAYLPNVSALKEALKKAKEWTQKVDAVQNSDSYPYLDVLEALVNKGRPIPVRLDQLPQVESQVAAAKSWRERTARTFLKKNSTYSLLEVLSPRSDIGTYSSGKKQKKKVKEENRDRRDSENNNNQPDYKVEEQRDPAAIVAAFKFAEQQEVERMRELRERNMEKMNQPETEAKYCVCRKEGTGFMLQCELCRDWFHGTCVPLPKSANIKNKTSAVQAAKDLKFLCPLCLRSRRPRLETILSLLVSLQKLPVRLPEGEALQCLTERAMAWQDRARQALTTSELASALAKLSVLSQKMVEQAAREKTEKIINAELMKAANNPDLQGQLASVTQSAFGGTSGRITNGRHMDSGNYSMDSDNSLLMPLSPQDSPPPQSGDDYQMEVEVVSSNHTGMEHAYSSASKSNTAVSPKKHQRKTPLMARSAEAPVLELSPMAKAQLEELMMEGDLLEVSLDETQHIWRILQACQPQGDASKYLDMEETVLSGDGSDKEKVLFKIKKEKLKDPERKKKKRKLDKDGKEIIKPKKTKDGVEAKDKIKIKLKKDTDPNKEKKLMKDLDNQEIALSGSAASDLDRIRALIELSPDKMKKLDKPKKKKTKVKKEGGEEGEKKKRKPRKKKEKECLIMVDEDDDNNDEDCAAIKCLRPTGEEVNWVQCDRCEEWYHLLCVGLSSEEITEDEEYECFKCKNKNIASPFLSPGITSTDSHSSLTPNTSNIDVTDTEQPFIPPAARVPSNFDNDGEVDMESFESPIIKSADNLSVDSLRSSADSSDFLTSAVTTMQTSISKIPETLPSDVMHNDSGESQESVSQDLITTESACEQSIVTDKVTTTEVQSVNDGMSQPNLVTQDSGVADLEQVVEMEIENNYGTEVEPEQNTETEVESVLPEVSTEDASKTISVIPSPVTNLSDHQTEDTSTEKSQDLLDEITS</sequence>
<dbReference type="SUPFAM" id="SSF57903">
    <property type="entry name" value="FYVE/PHD zinc finger"/>
    <property type="match status" value="3"/>
</dbReference>
<accession>A0AA88YRK0</accession>
<dbReference type="InterPro" id="IPR003349">
    <property type="entry name" value="JmjN"/>
</dbReference>
<dbReference type="Pfam" id="PF01388">
    <property type="entry name" value="ARID"/>
    <property type="match status" value="1"/>
</dbReference>
<dbReference type="Pfam" id="PF02375">
    <property type="entry name" value="JmjN"/>
    <property type="match status" value="1"/>
</dbReference>
<dbReference type="SMART" id="SM00558">
    <property type="entry name" value="JmjC"/>
    <property type="match status" value="1"/>
</dbReference>
<evidence type="ECO:0000256" key="10">
    <source>
        <dbReference type="ARBA" id="ARBA00022964"/>
    </source>
</evidence>
<dbReference type="Gene3D" id="2.60.120.650">
    <property type="entry name" value="Cupin"/>
    <property type="match status" value="2"/>
</dbReference>
<dbReference type="PROSITE" id="PS51184">
    <property type="entry name" value="JMJC"/>
    <property type="match status" value="1"/>
</dbReference>
<dbReference type="GO" id="GO:0008270">
    <property type="term" value="F:zinc ion binding"/>
    <property type="evidence" value="ECO:0007669"/>
    <property type="project" value="UniProtKB-KW"/>
</dbReference>
<comment type="similarity">
    <text evidence="3">Belongs to the JARID1 histone demethylase family.</text>
</comment>
<dbReference type="PROSITE" id="PS51011">
    <property type="entry name" value="ARID"/>
    <property type="match status" value="1"/>
</dbReference>
<dbReference type="Gene3D" id="3.30.40.10">
    <property type="entry name" value="Zinc/RING finger domain, C3HC4 (zinc finger)"/>
    <property type="match status" value="3"/>
</dbReference>
<name>A0AA88YRK0_PINIB</name>
<feature type="compositionally biased region" description="Basic and acidic residues" evidence="16">
    <location>
        <begin position="1010"/>
        <end position="1021"/>
    </location>
</feature>
<comment type="subcellular location">
    <subcellularLocation>
        <location evidence="2">Nucleus</location>
    </subcellularLocation>
</comment>
<feature type="region of interest" description="Disordered" evidence="16">
    <location>
        <begin position="1781"/>
        <end position="1826"/>
    </location>
</feature>
<dbReference type="GO" id="GO:0000785">
    <property type="term" value="C:chromatin"/>
    <property type="evidence" value="ECO:0007669"/>
    <property type="project" value="TreeGrafter"/>
</dbReference>
<dbReference type="PANTHER" id="PTHR10694">
    <property type="entry name" value="LYSINE-SPECIFIC DEMETHYLASE"/>
    <property type="match status" value="1"/>
</dbReference>
<dbReference type="InterPro" id="IPR001606">
    <property type="entry name" value="ARID_dom"/>
</dbReference>
<feature type="compositionally biased region" description="Basic and acidic residues" evidence="16">
    <location>
        <begin position="1499"/>
        <end position="1508"/>
    </location>
</feature>
<comment type="catalytic activity">
    <reaction evidence="14">
        <text>N(6),N(6),N(6)-trimethyl-L-lysyl(4)-[histone H3] + 3 2-oxoglutarate + 3 O2 = L-lysyl(4)-[histone H3] + 3 formaldehyde + 3 succinate + 3 CO2</text>
        <dbReference type="Rhea" id="RHEA:60208"/>
        <dbReference type="Rhea" id="RHEA-COMP:15537"/>
        <dbReference type="Rhea" id="RHEA-COMP:15547"/>
        <dbReference type="ChEBI" id="CHEBI:15379"/>
        <dbReference type="ChEBI" id="CHEBI:16526"/>
        <dbReference type="ChEBI" id="CHEBI:16810"/>
        <dbReference type="ChEBI" id="CHEBI:16842"/>
        <dbReference type="ChEBI" id="CHEBI:29969"/>
        <dbReference type="ChEBI" id="CHEBI:30031"/>
        <dbReference type="ChEBI" id="CHEBI:61961"/>
        <dbReference type="EC" id="1.14.11.67"/>
    </reaction>
</comment>
<dbReference type="EC" id="1.14.11.67" evidence="4"/>
<dbReference type="Proteomes" id="UP001186944">
    <property type="component" value="Unassembled WGS sequence"/>
</dbReference>
<organism evidence="21 22">
    <name type="scientific">Pinctada imbricata</name>
    <name type="common">Atlantic pearl-oyster</name>
    <name type="synonym">Pinctada martensii</name>
    <dbReference type="NCBI Taxonomy" id="66713"/>
    <lineage>
        <taxon>Eukaryota</taxon>
        <taxon>Metazoa</taxon>
        <taxon>Spiralia</taxon>
        <taxon>Lophotrochozoa</taxon>
        <taxon>Mollusca</taxon>
        <taxon>Bivalvia</taxon>
        <taxon>Autobranchia</taxon>
        <taxon>Pteriomorphia</taxon>
        <taxon>Pterioida</taxon>
        <taxon>Pterioidea</taxon>
        <taxon>Pteriidae</taxon>
        <taxon>Pinctada</taxon>
    </lineage>
</organism>
<dbReference type="InterPro" id="IPR011011">
    <property type="entry name" value="Znf_FYVE_PHD"/>
</dbReference>
<dbReference type="InterPro" id="IPR001965">
    <property type="entry name" value="Znf_PHD"/>
</dbReference>
<dbReference type="SMART" id="SM00501">
    <property type="entry name" value="BRIGHT"/>
    <property type="match status" value="1"/>
</dbReference>
<feature type="domain" description="JmjC" evidence="20">
    <location>
        <begin position="342"/>
        <end position="520"/>
    </location>
</feature>
<dbReference type="InterPro" id="IPR004198">
    <property type="entry name" value="Znf_C5HC2"/>
</dbReference>
<feature type="domain" description="PHD-type" evidence="17">
    <location>
        <begin position="287"/>
        <end position="337"/>
    </location>
</feature>
<dbReference type="InterPro" id="IPR013083">
    <property type="entry name" value="Znf_RING/FYVE/PHD"/>
</dbReference>
<evidence type="ECO:0000259" key="17">
    <source>
        <dbReference type="PROSITE" id="PS50016"/>
    </source>
</evidence>
<evidence type="ECO:0000256" key="14">
    <source>
        <dbReference type="ARBA" id="ARBA00048734"/>
    </source>
</evidence>
<dbReference type="CDD" id="cd16864">
    <property type="entry name" value="ARID_JARID"/>
    <property type="match status" value="1"/>
</dbReference>
<dbReference type="InterPro" id="IPR019787">
    <property type="entry name" value="Znf_PHD-finger"/>
</dbReference>
<dbReference type="InterPro" id="IPR019786">
    <property type="entry name" value="Zinc_finger_PHD-type_CS"/>
</dbReference>
<dbReference type="InterPro" id="IPR047970">
    <property type="entry name" value="KDM5A_PHD2"/>
</dbReference>
<evidence type="ECO:0000256" key="2">
    <source>
        <dbReference type="ARBA" id="ARBA00004123"/>
    </source>
</evidence>
<dbReference type="InterPro" id="IPR003347">
    <property type="entry name" value="JmjC_dom"/>
</dbReference>
<evidence type="ECO:0000256" key="1">
    <source>
        <dbReference type="ARBA" id="ARBA00001954"/>
    </source>
</evidence>
<dbReference type="Gene3D" id="1.10.150.60">
    <property type="entry name" value="ARID DNA-binding domain"/>
    <property type="match status" value="1"/>
</dbReference>
<evidence type="ECO:0000256" key="7">
    <source>
        <dbReference type="ARBA" id="ARBA00022771"/>
    </source>
</evidence>
<feature type="compositionally biased region" description="Basic and acidic residues" evidence="16">
    <location>
        <begin position="256"/>
        <end position="267"/>
    </location>
</feature>
<keyword evidence="22" id="KW-1185">Reference proteome</keyword>
<dbReference type="SMART" id="SM01014">
    <property type="entry name" value="ARID"/>
    <property type="match status" value="1"/>
</dbReference>
<keyword evidence="9" id="KW-0156">Chromatin regulator</keyword>
<evidence type="ECO:0000259" key="19">
    <source>
        <dbReference type="PROSITE" id="PS51183"/>
    </source>
</evidence>
<reference evidence="21" key="1">
    <citation type="submission" date="2019-08" db="EMBL/GenBank/DDBJ databases">
        <title>The improved chromosome-level genome for the pearl oyster Pinctada fucata martensii using PacBio sequencing and Hi-C.</title>
        <authorList>
            <person name="Zheng Z."/>
        </authorList>
    </citation>
    <scope>NUCLEOTIDE SEQUENCE</scope>
    <source>
        <strain evidence="21">ZZ-2019</strain>
        <tissue evidence="21">Adductor muscle</tissue>
    </source>
</reference>
<dbReference type="InterPro" id="IPR036431">
    <property type="entry name" value="ARID_dom_sf"/>
</dbReference>
<dbReference type="GO" id="GO:0005634">
    <property type="term" value="C:nucleus"/>
    <property type="evidence" value="ECO:0007669"/>
    <property type="project" value="UniProtKB-SubCell"/>
</dbReference>
<dbReference type="Pfam" id="PF08429">
    <property type="entry name" value="PLU-1"/>
    <property type="match status" value="1"/>
</dbReference>
<keyword evidence="10" id="KW-0223">Dioxygenase</keyword>
<keyword evidence="12" id="KW-0408">Iron</keyword>
<dbReference type="GO" id="GO:0034647">
    <property type="term" value="F:histone H3K4me/H3K4me2/H3K4me3 demethylase activity"/>
    <property type="evidence" value="ECO:0007669"/>
    <property type="project" value="UniProtKB-EC"/>
</dbReference>
<dbReference type="CDD" id="cd15606">
    <property type="entry name" value="PHD2_KDM5A"/>
    <property type="match status" value="1"/>
</dbReference>
<keyword evidence="6" id="KW-0677">Repeat</keyword>
<proteinExistence type="inferred from homology"/>
<evidence type="ECO:0000259" key="20">
    <source>
        <dbReference type="PROSITE" id="PS51184"/>
    </source>
</evidence>
<dbReference type="InterPro" id="IPR048615">
    <property type="entry name" value="KDM5_C-hel"/>
</dbReference>
<evidence type="ECO:0000256" key="13">
    <source>
        <dbReference type="ARBA" id="ARBA00023242"/>
    </source>
</evidence>
<dbReference type="CDD" id="cd15605">
    <property type="entry name" value="PHD1_Lid_like"/>
    <property type="match status" value="1"/>
</dbReference>
<feature type="domain" description="PHD-type" evidence="17">
    <location>
        <begin position="1533"/>
        <end position="1587"/>
    </location>
</feature>
<dbReference type="GO" id="GO:0003677">
    <property type="term" value="F:DNA binding"/>
    <property type="evidence" value="ECO:0007669"/>
    <property type="project" value="InterPro"/>
</dbReference>
<dbReference type="Pfam" id="PF00628">
    <property type="entry name" value="PHD"/>
    <property type="match status" value="3"/>
</dbReference>
<feature type="compositionally biased region" description="Polar residues" evidence="16">
    <location>
        <begin position="1792"/>
        <end position="1806"/>
    </location>
</feature>